<dbReference type="Proteomes" id="UP000092154">
    <property type="component" value="Unassembled WGS sequence"/>
</dbReference>
<keyword evidence="3" id="KW-1185">Reference proteome</keyword>
<sequence length="128" mass="15014">FPKGLARKFLPKFIGPCQILEDFQNNSFQINLPNRMKQRGIHDVFHSSYLCIHVPNDDRLFPGRLDNQVVEFEDQEQEWAIDKITSHKGSRSHAVFKVKWRAGDTTWLPYDRVDHLSALQDYFEVLGI</sequence>
<dbReference type="EMBL" id="KV449297">
    <property type="protein sequence ID" value="OAX31663.1"/>
    <property type="molecule type" value="Genomic_DNA"/>
</dbReference>
<dbReference type="STRING" id="1314800.A0A1B7MGE4"/>
<dbReference type="OrthoDB" id="3211671at2759"/>
<feature type="non-terminal residue" evidence="2">
    <location>
        <position position="128"/>
    </location>
</feature>
<reference evidence="2 3" key="1">
    <citation type="submission" date="2016-06" db="EMBL/GenBank/DDBJ databases">
        <title>Comparative genomics of the ectomycorrhizal sister species Rhizopogon vinicolor and Rhizopogon vesiculosus (Basidiomycota: Boletales) reveals a divergence of the mating type B locus.</title>
        <authorList>
            <consortium name="DOE Joint Genome Institute"/>
            <person name="Mujic A.B."/>
            <person name="Kuo A."/>
            <person name="Tritt A."/>
            <person name="Lipzen A."/>
            <person name="Chen C."/>
            <person name="Johnson J."/>
            <person name="Sharma A."/>
            <person name="Barry K."/>
            <person name="Grigoriev I.V."/>
            <person name="Spatafora J.W."/>
        </authorList>
    </citation>
    <scope>NUCLEOTIDE SEQUENCE [LARGE SCALE GENOMIC DNA]</scope>
    <source>
        <strain evidence="2 3">AM-OR11-026</strain>
    </source>
</reference>
<proteinExistence type="predicted"/>
<dbReference type="SUPFAM" id="SSF54160">
    <property type="entry name" value="Chromo domain-like"/>
    <property type="match status" value="1"/>
</dbReference>
<dbReference type="AlphaFoldDB" id="A0A1B7MGE4"/>
<organism evidence="2 3">
    <name type="scientific">Rhizopogon vinicolor AM-OR11-026</name>
    <dbReference type="NCBI Taxonomy" id="1314800"/>
    <lineage>
        <taxon>Eukaryota</taxon>
        <taxon>Fungi</taxon>
        <taxon>Dikarya</taxon>
        <taxon>Basidiomycota</taxon>
        <taxon>Agaricomycotina</taxon>
        <taxon>Agaricomycetes</taxon>
        <taxon>Agaricomycetidae</taxon>
        <taxon>Boletales</taxon>
        <taxon>Suillineae</taxon>
        <taxon>Rhizopogonaceae</taxon>
        <taxon>Rhizopogon</taxon>
    </lineage>
</organism>
<dbReference type="InParanoid" id="A0A1B7MGE4"/>
<evidence type="ECO:0000259" key="1">
    <source>
        <dbReference type="Pfam" id="PF24626"/>
    </source>
</evidence>
<evidence type="ECO:0000313" key="2">
    <source>
        <dbReference type="EMBL" id="OAX31663.1"/>
    </source>
</evidence>
<accession>A0A1B7MGE4</accession>
<evidence type="ECO:0000313" key="3">
    <source>
        <dbReference type="Proteomes" id="UP000092154"/>
    </source>
</evidence>
<feature type="domain" description="Tf2-1-like SH3-like" evidence="1">
    <location>
        <begin position="6"/>
        <end position="50"/>
    </location>
</feature>
<dbReference type="Gene3D" id="2.40.50.40">
    <property type="match status" value="1"/>
</dbReference>
<dbReference type="InterPro" id="IPR016197">
    <property type="entry name" value="Chromo-like_dom_sf"/>
</dbReference>
<dbReference type="Pfam" id="PF24626">
    <property type="entry name" value="SH3_Tf2-1"/>
    <property type="match status" value="1"/>
</dbReference>
<name>A0A1B7MGE4_9AGAM</name>
<gene>
    <name evidence="2" type="ORF">K503DRAFT_668678</name>
</gene>
<feature type="non-terminal residue" evidence="2">
    <location>
        <position position="1"/>
    </location>
</feature>
<dbReference type="InterPro" id="IPR056924">
    <property type="entry name" value="SH3_Tf2-1"/>
</dbReference>
<protein>
    <recommendedName>
        <fullName evidence="1">Tf2-1-like SH3-like domain-containing protein</fullName>
    </recommendedName>
</protein>